<evidence type="ECO:0000256" key="1">
    <source>
        <dbReference type="SAM" id="MobiDB-lite"/>
    </source>
</evidence>
<organism evidence="2 3">
    <name type="scientific">Sistotremastrum niveocremeum HHB9708</name>
    <dbReference type="NCBI Taxonomy" id="1314777"/>
    <lineage>
        <taxon>Eukaryota</taxon>
        <taxon>Fungi</taxon>
        <taxon>Dikarya</taxon>
        <taxon>Basidiomycota</taxon>
        <taxon>Agaricomycotina</taxon>
        <taxon>Agaricomycetes</taxon>
        <taxon>Sistotremastrales</taxon>
        <taxon>Sistotremastraceae</taxon>
        <taxon>Sertulicium</taxon>
        <taxon>Sertulicium niveocremeum</taxon>
    </lineage>
</organism>
<feature type="region of interest" description="Disordered" evidence="1">
    <location>
        <begin position="140"/>
        <end position="189"/>
    </location>
</feature>
<evidence type="ECO:0000313" key="3">
    <source>
        <dbReference type="Proteomes" id="UP000076722"/>
    </source>
</evidence>
<name>A0A164SZ84_9AGAM</name>
<evidence type="ECO:0000313" key="2">
    <source>
        <dbReference type="EMBL" id="KZS91936.1"/>
    </source>
</evidence>
<sequence length="189" mass="21165">MGGTSKGKSSASSTGSSASSPRKNSTPAEIQERIKHALSTSAEALRLPIRPLKLETLILICKDFAIPAPGTDRQRVERFVDMGLFLPRKGKDIMEGYFYLPVSFFKTETLRSISFDLGVSPRTRKIESIERIREGVEDYEEELEDVEDVEQVAETLSRVPSEASMKRKASTEPEEPEEASRKKKNKENV</sequence>
<gene>
    <name evidence="2" type="ORF">SISNIDRAFT_456123</name>
</gene>
<feature type="compositionally biased region" description="Low complexity" evidence="1">
    <location>
        <begin position="1"/>
        <end position="20"/>
    </location>
</feature>
<accession>A0A164SZ84</accession>
<keyword evidence="3" id="KW-1185">Reference proteome</keyword>
<dbReference type="Proteomes" id="UP000076722">
    <property type="component" value="Unassembled WGS sequence"/>
</dbReference>
<dbReference type="EMBL" id="KV419412">
    <property type="protein sequence ID" value="KZS91936.1"/>
    <property type="molecule type" value="Genomic_DNA"/>
</dbReference>
<feature type="region of interest" description="Disordered" evidence="1">
    <location>
        <begin position="1"/>
        <end position="30"/>
    </location>
</feature>
<reference evidence="2 3" key="1">
    <citation type="journal article" date="2016" name="Mol. Biol. Evol.">
        <title>Comparative Genomics of Early-Diverging Mushroom-Forming Fungi Provides Insights into the Origins of Lignocellulose Decay Capabilities.</title>
        <authorList>
            <person name="Nagy L.G."/>
            <person name="Riley R."/>
            <person name="Tritt A."/>
            <person name="Adam C."/>
            <person name="Daum C."/>
            <person name="Floudas D."/>
            <person name="Sun H."/>
            <person name="Yadav J.S."/>
            <person name="Pangilinan J."/>
            <person name="Larsson K.H."/>
            <person name="Matsuura K."/>
            <person name="Barry K."/>
            <person name="Labutti K."/>
            <person name="Kuo R."/>
            <person name="Ohm R.A."/>
            <person name="Bhattacharya S.S."/>
            <person name="Shirouzu T."/>
            <person name="Yoshinaga Y."/>
            <person name="Martin F.M."/>
            <person name="Grigoriev I.V."/>
            <person name="Hibbett D.S."/>
        </authorList>
    </citation>
    <scope>NUCLEOTIDE SEQUENCE [LARGE SCALE GENOMIC DNA]</scope>
    <source>
        <strain evidence="2 3">HHB9708</strain>
    </source>
</reference>
<proteinExistence type="predicted"/>
<protein>
    <submittedName>
        <fullName evidence="2">Uncharacterized protein</fullName>
    </submittedName>
</protein>
<feature type="compositionally biased region" description="Acidic residues" evidence="1">
    <location>
        <begin position="140"/>
        <end position="151"/>
    </location>
</feature>
<dbReference type="AlphaFoldDB" id="A0A164SZ84"/>